<gene>
    <name evidence="1" type="ORF">HELGO_WM13089</name>
</gene>
<organism evidence="1">
    <name type="scientific">uncultured Sulfurovum sp</name>
    <dbReference type="NCBI Taxonomy" id="269237"/>
    <lineage>
        <taxon>Bacteria</taxon>
        <taxon>Pseudomonadati</taxon>
        <taxon>Campylobacterota</taxon>
        <taxon>Epsilonproteobacteria</taxon>
        <taxon>Campylobacterales</taxon>
        <taxon>Sulfurovaceae</taxon>
        <taxon>Sulfurovum</taxon>
        <taxon>environmental samples</taxon>
    </lineage>
</organism>
<sequence>MDYMSRSENHSSGVNTPIPKVKITHLESMVLASLIFK</sequence>
<evidence type="ECO:0000313" key="1">
    <source>
        <dbReference type="EMBL" id="CAA6806766.1"/>
    </source>
</evidence>
<name>A0A6S6SH61_9BACT</name>
<accession>A0A6S6SH61</accession>
<proteinExistence type="predicted"/>
<reference evidence="1" key="1">
    <citation type="submission" date="2020-01" db="EMBL/GenBank/DDBJ databases">
        <authorList>
            <person name="Meier V. D."/>
            <person name="Meier V D."/>
        </authorList>
    </citation>
    <scope>NUCLEOTIDE SEQUENCE</scope>
    <source>
        <strain evidence="1">HLG_WM_MAG_04</strain>
    </source>
</reference>
<protein>
    <submittedName>
        <fullName evidence="1">Uncharacterized protein</fullName>
    </submittedName>
</protein>
<dbReference type="EMBL" id="CACVAX010000014">
    <property type="protein sequence ID" value="CAA6806766.1"/>
    <property type="molecule type" value="Genomic_DNA"/>
</dbReference>
<dbReference type="AlphaFoldDB" id="A0A6S6SH61"/>